<dbReference type="InterPro" id="IPR033942">
    <property type="entry name" value="IMPase"/>
</dbReference>
<dbReference type="PANTHER" id="PTHR20854">
    <property type="entry name" value="INOSITOL MONOPHOSPHATASE"/>
    <property type="match status" value="1"/>
</dbReference>
<dbReference type="Pfam" id="PF00459">
    <property type="entry name" value="Inositol_P"/>
    <property type="match status" value="1"/>
</dbReference>
<dbReference type="OrthoDB" id="9772456at2"/>
<reference evidence="9 10" key="1">
    <citation type="submission" date="2018-09" db="EMBL/GenBank/DDBJ databases">
        <title>Genomic Encyclopedia of Archaeal and Bacterial Type Strains, Phase II (KMG-II): from individual species to whole genera.</title>
        <authorList>
            <person name="Goeker M."/>
        </authorList>
    </citation>
    <scope>NUCLEOTIDE SEQUENCE [LARGE SCALE GENOMIC DNA]</scope>
    <source>
        <strain evidence="9 10">DSM 27148</strain>
    </source>
</reference>
<dbReference type="InterPro" id="IPR022337">
    <property type="entry name" value="Inositol_monophosphatase_SuhB"/>
</dbReference>
<dbReference type="EC" id="3.1.3.25" evidence="8"/>
<organism evidence="9 10">
    <name type="scientific">Mangrovibacterium diazotrophicum</name>
    <dbReference type="NCBI Taxonomy" id="1261403"/>
    <lineage>
        <taxon>Bacteria</taxon>
        <taxon>Pseudomonadati</taxon>
        <taxon>Bacteroidota</taxon>
        <taxon>Bacteroidia</taxon>
        <taxon>Marinilabiliales</taxon>
        <taxon>Prolixibacteraceae</taxon>
        <taxon>Mangrovibacterium</taxon>
    </lineage>
</organism>
<sequence length="263" mass="29037">MDLQHICSEIGDLARQAGQFIREQRSQITNDDIELKGKASLVTYVDKEAEKMIVSRLRELLPEAGFITEEGTATESGEAYKWIIDPLDGTTNFIHGIFPHSVSIALTKDNVPVAGVVYEIGQNELFSAWANGGAYLNGQPISVSKSAKHEDVLLATGFPYYNFEKLNEYLKVLEFFMIETRGMRRMGSAAVDLAYVACGRFDGFFEHALHAWDVAAGVLLVQEAGGKVTDFKGGDNFLFGKELVSANSNYFPAFFAKINEQLG</sequence>
<dbReference type="SUPFAM" id="SSF56655">
    <property type="entry name" value="Carbohydrate phosphatase"/>
    <property type="match status" value="1"/>
</dbReference>
<feature type="binding site" evidence="7">
    <location>
        <position position="213"/>
    </location>
    <ligand>
        <name>Mg(2+)</name>
        <dbReference type="ChEBI" id="CHEBI:18420"/>
        <label>1</label>
        <note>catalytic</note>
    </ligand>
</feature>
<dbReference type="InterPro" id="IPR020550">
    <property type="entry name" value="Inositol_monophosphatase_CS"/>
</dbReference>
<keyword evidence="6 7" id="KW-0460">Magnesium</keyword>
<keyword evidence="5 8" id="KW-0378">Hydrolase</keyword>
<dbReference type="PROSITE" id="PS00630">
    <property type="entry name" value="IMP_2"/>
    <property type="match status" value="1"/>
</dbReference>
<protein>
    <recommendedName>
        <fullName evidence="8">Inositol-1-monophosphatase</fullName>
        <ecNumber evidence="8">3.1.3.25</ecNumber>
    </recommendedName>
</protein>
<evidence type="ECO:0000256" key="1">
    <source>
        <dbReference type="ARBA" id="ARBA00001033"/>
    </source>
</evidence>
<evidence type="ECO:0000256" key="7">
    <source>
        <dbReference type="PIRSR" id="PIRSR600760-2"/>
    </source>
</evidence>
<dbReference type="Gene3D" id="3.30.540.10">
    <property type="entry name" value="Fructose-1,6-Bisphosphatase, subunit A, domain 1"/>
    <property type="match status" value="1"/>
</dbReference>
<comment type="catalytic activity">
    <reaction evidence="1 8">
        <text>a myo-inositol phosphate + H2O = myo-inositol + phosphate</text>
        <dbReference type="Rhea" id="RHEA:24056"/>
        <dbReference type="ChEBI" id="CHEBI:15377"/>
        <dbReference type="ChEBI" id="CHEBI:17268"/>
        <dbReference type="ChEBI" id="CHEBI:43474"/>
        <dbReference type="ChEBI" id="CHEBI:84139"/>
        <dbReference type="EC" id="3.1.3.25"/>
    </reaction>
</comment>
<dbReference type="Gene3D" id="3.40.190.80">
    <property type="match status" value="1"/>
</dbReference>
<evidence type="ECO:0000313" key="10">
    <source>
        <dbReference type="Proteomes" id="UP000283387"/>
    </source>
</evidence>
<dbReference type="FunFam" id="3.30.540.10:FF:000003">
    <property type="entry name" value="Inositol-1-monophosphatase"/>
    <property type="match status" value="1"/>
</dbReference>
<dbReference type="EMBL" id="RAPN01000001">
    <property type="protein sequence ID" value="RKD91281.1"/>
    <property type="molecule type" value="Genomic_DNA"/>
</dbReference>
<dbReference type="GO" id="GO:0046872">
    <property type="term" value="F:metal ion binding"/>
    <property type="evidence" value="ECO:0007669"/>
    <property type="project" value="UniProtKB-KW"/>
</dbReference>
<feature type="binding site" evidence="7">
    <location>
        <position position="88"/>
    </location>
    <ligand>
        <name>Mg(2+)</name>
        <dbReference type="ChEBI" id="CHEBI:18420"/>
        <label>1</label>
        <note>catalytic</note>
    </ligand>
</feature>
<dbReference type="GO" id="GO:0006020">
    <property type="term" value="P:inositol metabolic process"/>
    <property type="evidence" value="ECO:0007669"/>
    <property type="project" value="TreeGrafter"/>
</dbReference>
<dbReference type="PANTHER" id="PTHR20854:SF4">
    <property type="entry name" value="INOSITOL-1-MONOPHOSPHATASE-RELATED"/>
    <property type="match status" value="1"/>
</dbReference>
<evidence type="ECO:0000313" key="9">
    <source>
        <dbReference type="EMBL" id="RKD91281.1"/>
    </source>
</evidence>
<evidence type="ECO:0000256" key="4">
    <source>
        <dbReference type="ARBA" id="ARBA00022723"/>
    </source>
</evidence>
<dbReference type="CDD" id="cd01639">
    <property type="entry name" value="IMPase"/>
    <property type="match status" value="1"/>
</dbReference>
<accession>A0A419W728</accession>
<comment type="caution">
    <text evidence="9">The sequence shown here is derived from an EMBL/GenBank/DDBJ whole genome shotgun (WGS) entry which is preliminary data.</text>
</comment>
<feature type="binding site" evidence="7">
    <location>
        <position position="85"/>
    </location>
    <ligand>
        <name>Mg(2+)</name>
        <dbReference type="ChEBI" id="CHEBI:18420"/>
        <label>1</label>
        <note>catalytic</note>
    </ligand>
</feature>
<evidence type="ECO:0000256" key="3">
    <source>
        <dbReference type="ARBA" id="ARBA00009759"/>
    </source>
</evidence>
<proteinExistence type="inferred from homology"/>
<dbReference type="GO" id="GO:0008934">
    <property type="term" value="F:inositol monophosphate 1-phosphatase activity"/>
    <property type="evidence" value="ECO:0007669"/>
    <property type="project" value="InterPro"/>
</dbReference>
<dbReference type="PRINTS" id="PR01959">
    <property type="entry name" value="SBIMPHPHTASE"/>
</dbReference>
<keyword evidence="10" id="KW-1185">Reference proteome</keyword>
<feature type="binding site" evidence="7">
    <location>
        <position position="69"/>
    </location>
    <ligand>
        <name>Mg(2+)</name>
        <dbReference type="ChEBI" id="CHEBI:18420"/>
        <label>1</label>
        <note>catalytic</note>
    </ligand>
</feature>
<evidence type="ECO:0000256" key="2">
    <source>
        <dbReference type="ARBA" id="ARBA00001946"/>
    </source>
</evidence>
<dbReference type="AlphaFoldDB" id="A0A419W728"/>
<comment type="cofactor">
    <cofactor evidence="2 7 8">
        <name>Mg(2+)</name>
        <dbReference type="ChEBI" id="CHEBI:18420"/>
    </cofactor>
</comment>
<dbReference type="RefSeq" id="WP_120272596.1">
    <property type="nucleotide sequence ID" value="NZ_RAPN01000001.1"/>
</dbReference>
<dbReference type="PROSITE" id="PS00629">
    <property type="entry name" value="IMP_1"/>
    <property type="match status" value="1"/>
</dbReference>
<evidence type="ECO:0000256" key="8">
    <source>
        <dbReference type="RuleBase" id="RU364068"/>
    </source>
</evidence>
<dbReference type="PRINTS" id="PR00377">
    <property type="entry name" value="IMPHPHTASES"/>
</dbReference>
<evidence type="ECO:0000256" key="5">
    <source>
        <dbReference type="ARBA" id="ARBA00022801"/>
    </source>
</evidence>
<feature type="binding site" evidence="7">
    <location>
        <position position="87"/>
    </location>
    <ligand>
        <name>Mg(2+)</name>
        <dbReference type="ChEBI" id="CHEBI:18420"/>
        <label>1</label>
        <note>catalytic</note>
    </ligand>
</feature>
<dbReference type="GO" id="GO:0007165">
    <property type="term" value="P:signal transduction"/>
    <property type="evidence" value="ECO:0007669"/>
    <property type="project" value="TreeGrafter"/>
</dbReference>
<gene>
    <name evidence="9" type="ORF">BC643_1634</name>
</gene>
<dbReference type="InterPro" id="IPR000760">
    <property type="entry name" value="Inositol_monophosphatase-like"/>
</dbReference>
<dbReference type="GO" id="GO:0046854">
    <property type="term" value="P:phosphatidylinositol phosphate biosynthetic process"/>
    <property type="evidence" value="ECO:0007669"/>
    <property type="project" value="InterPro"/>
</dbReference>
<dbReference type="InterPro" id="IPR020583">
    <property type="entry name" value="Inositol_monoP_metal-BS"/>
</dbReference>
<keyword evidence="4 7" id="KW-0479">Metal-binding</keyword>
<comment type="similarity">
    <text evidence="3 8">Belongs to the inositol monophosphatase superfamily.</text>
</comment>
<evidence type="ECO:0000256" key="6">
    <source>
        <dbReference type="ARBA" id="ARBA00022842"/>
    </source>
</evidence>
<name>A0A419W728_9BACT</name>
<dbReference type="Proteomes" id="UP000283387">
    <property type="component" value="Unassembled WGS sequence"/>
</dbReference>